<evidence type="ECO:0000256" key="1">
    <source>
        <dbReference type="ARBA" id="ARBA00038501"/>
    </source>
</evidence>
<evidence type="ECO:0000313" key="8">
    <source>
        <dbReference type="Proteomes" id="UP000035682"/>
    </source>
</evidence>
<keyword evidence="7" id="KW-0830">Ubiquinone</keyword>
<dbReference type="AlphaFoldDB" id="A0A090MPE0"/>
<evidence type="ECO:0000259" key="6">
    <source>
        <dbReference type="Pfam" id="PF01370"/>
    </source>
</evidence>
<sequence length="418" mass="47886">MKFNIPCQRIEKIFYKNYASFCSNITKTPEPKPSSIEASFKRGSGGRASFSGNVVTIFGATGSLGNGVINQLAKTGNQIVIPYRCEPYFIRKLKIPGETGQILFVPFELRDEKSIVDAIKYSNIVINMIGTRIETRNYNFFDTHVEGARRIAKLSRECGVERLIHISALNATTDPKGSLIPGGSNFLRSKGHGEIVVREEFPSATIIRPSIMFGDQDHFIFYYVSRFRKTIFDSVYLYKAGEKTYKMPVYKYDVTKGIRLAMFDPTAAGKTFEFVGPYCYKLSELIDYLYKKAHCIKKFNFHYKRHGQFDPIFKSYILACKILEKVLKYETPLIKEWMEVVEGTNDVLTGVPTLKDLGIDRLTEFEYVAGREASRRSFFNYYEQTYNELPDPPLPLRSPPLIKKKFIPQNINTTVNIF</sequence>
<dbReference type="WBParaSite" id="SRAE_X000171400.1">
    <property type="protein sequence ID" value="SRAE_X000171400.1"/>
    <property type="gene ID" value="WBGene00267289"/>
</dbReference>
<dbReference type="PANTHER" id="PTHR12126:SF11">
    <property type="entry name" value="NADH DEHYDROGENASE [UBIQUINONE] 1 ALPHA SUBCOMPLEX SUBUNIT 9, MITOCHONDRIAL"/>
    <property type="match status" value="1"/>
</dbReference>
<evidence type="ECO:0000256" key="2">
    <source>
        <dbReference type="ARBA" id="ARBA00040720"/>
    </source>
</evidence>
<evidence type="ECO:0000256" key="3">
    <source>
        <dbReference type="ARBA" id="ARBA00042000"/>
    </source>
</evidence>
<dbReference type="CTD" id="36384783"/>
<dbReference type="Proteomes" id="UP000035682">
    <property type="component" value="Unplaced"/>
</dbReference>
<evidence type="ECO:0000313" key="10">
    <source>
        <dbReference type="WormBase" id="SRAE_X000171400"/>
    </source>
</evidence>
<dbReference type="Pfam" id="PF01370">
    <property type="entry name" value="Epimerase"/>
    <property type="match status" value="1"/>
</dbReference>
<gene>
    <name evidence="7 9 10" type="ORF">SRAE_X000171400</name>
</gene>
<dbReference type="WormBase" id="SRAE_X000171400">
    <property type="protein sequence ID" value="SRP04017"/>
    <property type="gene ID" value="WBGene00267289"/>
</dbReference>
<dbReference type="GO" id="GO:0044877">
    <property type="term" value="F:protein-containing complex binding"/>
    <property type="evidence" value="ECO:0007669"/>
    <property type="project" value="TreeGrafter"/>
</dbReference>
<dbReference type="RefSeq" id="XP_024499182.1">
    <property type="nucleotide sequence ID" value="XM_024652085.1"/>
</dbReference>
<accession>A0A090MPE0</accession>
<evidence type="ECO:0000256" key="5">
    <source>
        <dbReference type="ARBA" id="ARBA00046455"/>
    </source>
</evidence>
<evidence type="ECO:0000313" key="7">
    <source>
        <dbReference type="EMBL" id="CEF59972.1"/>
    </source>
</evidence>
<proteinExistence type="inferred from homology"/>
<dbReference type="PANTHER" id="PTHR12126">
    <property type="entry name" value="NADH-UBIQUINONE OXIDOREDUCTASE 39 KDA SUBUNIT-RELATED"/>
    <property type="match status" value="1"/>
</dbReference>
<dbReference type="OrthoDB" id="275457at2759"/>
<evidence type="ECO:0000256" key="4">
    <source>
        <dbReference type="ARBA" id="ARBA00043145"/>
    </source>
</evidence>
<dbReference type="GeneID" id="36384783"/>
<protein>
    <recommendedName>
        <fullName evidence="2">NADH dehydrogenase [ubiquinone] 1 alpha subcomplex subunit 9, mitochondrial</fullName>
    </recommendedName>
    <alternativeName>
        <fullName evidence="4">Complex I-39kD</fullName>
    </alternativeName>
    <alternativeName>
        <fullName evidence="3">NADH-ubiquinone oxidoreductase 39 kDa subunit</fullName>
    </alternativeName>
</protein>
<comment type="subunit">
    <text evidence="5">Complex I is composed of 45 different subunits. This a component of the hydrophobic protein fraction. Interacts with BLOC1S1. Interacts with SLC2A4. Interacts with CLOCK. Interacts with RAB5IF.</text>
</comment>
<dbReference type="InterPro" id="IPR036291">
    <property type="entry name" value="NAD(P)-bd_dom_sf"/>
</dbReference>
<dbReference type="Gene3D" id="3.40.50.720">
    <property type="entry name" value="NAD(P)-binding Rossmann-like Domain"/>
    <property type="match status" value="1"/>
</dbReference>
<keyword evidence="8" id="KW-1185">Reference proteome</keyword>
<reference evidence="7" key="2">
    <citation type="submission" date="2014-09" db="EMBL/GenBank/DDBJ databases">
        <authorList>
            <person name="Aslett A.Martin."/>
        </authorList>
    </citation>
    <scope>NUCLEOTIDE SEQUENCE</scope>
    <source>
        <strain evidence="7">ED321 Heterogonic</strain>
    </source>
</reference>
<dbReference type="CDD" id="cd05271">
    <property type="entry name" value="NDUFA9_like_SDR_a"/>
    <property type="match status" value="1"/>
</dbReference>
<organism evidence="7">
    <name type="scientific">Strongyloides ratti</name>
    <name type="common">Parasitic roundworm</name>
    <dbReference type="NCBI Taxonomy" id="34506"/>
    <lineage>
        <taxon>Eukaryota</taxon>
        <taxon>Metazoa</taxon>
        <taxon>Ecdysozoa</taxon>
        <taxon>Nematoda</taxon>
        <taxon>Chromadorea</taxon>
        <taxon>Rhabditida</taxon>
        <taxon>Tylenchina</taxon>
        <taxon>Panagrolaimomorpha</taxon>
        <taxon>Strongyloidoidea</taxon>
        <taxon>Strongyloididae</taxon>
        <taxon>Strongyloides</taxon>
    </lineage>
</organism>
<feature type="domain" description="NAD-dependent epimerase/dehydratase" evidence="6">
    <location>
        <begin position="55"/>
        <end position="264"/>
    </location>
</feature>
<reference evidence="8" key="1">
    <citation type="submission" date="2014-09" db="EMBL/GenBank/DDBJ databases">
        <authorList>
            <person name="Martin A.A."/>
        </authorList>
    </citation>
    <scope>NUCLEOTIDE SEQUENCE</scope>
    <source>
        <strain evidence="8">ED321</strain>
    </source>
</reference>
<dbReference type="InterPro" id="IPR001509">
    <property type="entry name" value="Epimerase_deHydtase"/>
</dbReference>
<evidence type="ECO:0000313" key="9">
    <source>
        <dbReference type="WBParaSite" id="SRAE_X000171400.1"/>
    </source>
</evidence>
<name>A0A090MPE0_STRRB</name>
<comment type="similarity">
    <text evidence="1">Belongs to the complex I NDUFA9 subunit family.</text>
</comment>
<dbReference type="EMBL" id="LN609396">
    <property type="protein sequence ID" value="CEF59972.1"/>
    <property type="molecule type" value="Genomic_DNA"/>
</dbReference>
<dbReference type="SUPFAM" id="SSF51735">
    <property type="entry name" value="NAD(P)-binding Rossmann-fold domains"/>
    <property type="match status" value="1"/>
</dbReference>
<reference evidence="9" key="3">
    <citation type="submission" date="2020-12" db="UniProtKB">
        <authorList>
            <consortium name="WormBaseParasite"/>
        </authorList>
    </citation>
    <scope>IDENTIFICATION</scope>
</reference>
<dbReference type="GO" id="GO:0005739">
    <property type="term" value="C:mitochondrion"/>
    <property type="evidence" value="ECO:0007669"/>
    <property type="project" value="TreeGrafter"/>
</dbReference>
<dbReference type="InterPro" id="IPR051207">
    <property type="entry name" value="ComplexI_NDUFA9_subunit"/>
</dbReference>